<dbReference type="AlphaFoldDB" id="A0A101LV88"/>
<geneLocation type="mitochondrion" evidence="1"/>
<dbReference type="EMBL" id="LKAM01000014">
    <property type="protein sequence ID" value="KUM45989.1"/>
    <property type="molecule type" value="Genomic_DNA"/>
</dbReference>
<evidence type="ECO:0000313" key="1">
    <source>
        <dbReference type="EMBL" id="KUM45989.1"/>
    </source>
</evidence>
<gene>
    <name evidence="1" type="ORF">ABT39_MTgene2092</name>
</gene>
<name>A0A101LV88_PICGL</name>
<organism evidence="1">
    <name type="scientific">Picea glauca</name>
    <name type="common">White spruce</name>
    <name type="synonym">Pinus glauca</name>
    <dbReference type="NCBI Taxonomy" id="3330"/>
    <lineage>
        <taxon>Eukaryota</taxon>
        <taxon>Viridiplantae</taxon>
        <taxon>Streptophyta</taxon>
        <taxon>Embryophyta</taxon>
        <taxon>Tracheophyta</taxon>
        <taxon>Spermatophyta</taxon>
        <taxon>Pinopsida</taxon>
        <taxon>Pinidae</taxon>
        <taxon>Conifers I</taxon>
        <taxon>Pinales</taxon>
        <taxon>Pinaceae</taxon>
        <taxon>Picea</taxon>
    </lineage>
</organism>
<comment type="caution">
    <text evidence="1">The sequence shown here is derived from an EMBL/GenBank/DDBJ whole genome shotgun (WGS) entry which is preliminary data.</text>
</comment>
<protein>
    <submittedName>
        <fullName evidence="1">Uncharacterized protein</fullName>
    </submittedName>
</protein>
<reference evidence="1" key="1">
    <citation type="journal article" date="2015" name="Genome Biol. Evol.">
        <title>Organellar Genomes of White Spruce (Picea glauca): Assembly and Annotation.</title>
        <authorList>
            <person name="Jackman S.D."/>
            <person name="Warren R.L."/>
            <person name="Gibb E.A."/>
            <person name="Vandervalk B.P."/>
            <person name="Mohamadi H."/>
            <person name="Chu J."/>
            <person name="Raymond A."/>
            <person name="Pleasance S."/>
            <person name="Coope R."/>
            <person name="Wildung M.R."/>
            <person name="Ritland C.E."/>
            <person name="Bousquet J."/>
            <person name="Jones S.J."/>
            <person name="Bohlmann J."/>
            <person name="Birol I."/>
        </authorList>
    </citation>
    <scope>NUCLEOTIDE SEQUENCE [LARGE SCALE GENOMIC DNA]</scope>
    <source>
        <tissue evidence="1">Flushing bud</tissue>
    </source>
</reference>
<keyword evidence="1" id="KW-0496">Mitochondrion</keyword>
<accession>A0A101LV88</accession>
<sequence>MQLVSELGEHSTYVRARFLHSGTGTIPRNLSILGTGGGRLEQHPSGQSPWMMGWFGRQPHGFFPMQ</sequence>
<proteinExistence type="predicted"/>